<dbReference type="HOGENOM" id="CLU_2015522_0_0_1"/>
<dbReference type="KEGG" id="gtr:GLOTRDRAFT_133157"/>
<sequence>MFRVLPHHTKSILLLANSIAISSNRSFASSKLRIMVHIFFVLIQSLLQDPVLKEAAAIDEGKVKKAPTRSSPNFEGNLTDEEQIIKYLAGCGIWTQGRHYEAAIELAKLCGVKGAPTPDPFAD</sequence>
<keyword evidence="2" id="KW-1185">Reference proteome</keyword>
<accession>S7PTZ5</accession>
<dbReference type="RefSeq" id="XP_007870270.1">
    <property type="nucleotide sequence ID" value="XM_007872079.1"/>
</dbReference>
<dbReference type="Proteomes" id="UP000030669">
    <property type="component" value="Unassembled WGS sequence"/>
</dbReference>
<proteinExistence type="predicted"/>
<dbReference type="AlphaFoldDB" id="S7PTZ5"/>
<name>S7PTZ5_GLOTA</name>
<dbReference type="EMBL" id="KB469311">
    <property type="protein sequence ID" value="EPQ51281.1"/>
    <property type="molecule type" value="Genomic_DNA"/>
</dbReference>
<gene>
    <name evidence="1" type="ORF">GLOTRDRAFT_133157</name>
</gene>
<evidence type="ECO:0000313" key="2">
    <source>
        <dbReference type="Proteomes" id="UP000030669"/>
    </source>
</evidence>
<protein>
    <submittedName>
        <fullName evidence="1">Uncharacterized protein</fullName>
    </submittedName>
</protein>
<evidence type="ECO:0000313" key="1">
    <source>
        <dbReference type="EMBL" id="EPQ51281.1"/>
    </source>
</evidence>
<organism evidence="1 2">
    <name type="scientific">Gloeophyllum trabeum (strain ATCC 11539 / FP-39264 / Madison 617)</name>
    <name type="common">Brown rot fungus</name>
    <dbReference type="NCBI Taxonomy" id="670483"/>
    <lineage>
        <taxon>Eukaryota</taxon>
        <taxon>Fungi</taxon>
        <taxon>Dikarya</taxon>
        <taxon>Basidiomycota</taxon>
        <taxon>Agaricomycotina</taxon>
        <taxon>Agaricomycetes</taxon>
        <taxon>Gloeophyllales</taxon>
        <taxon>Gloeophyllaceae</taxon>
        <taxon>Gloeophyllum</taxon>
    </lineage>
</organism>
<reference evidence="1 2" key="1">
    <citation type="journal article" date="2012" name="Science">
        <title>The Paleozoic origin of enzymatic lignin decomposition reconstructed from 31 fungal genomes.</title>
        <authorList>
            <person name="Floudas D."/>
            <person name="Binder M."/>
            <person name="Riley R."/>
            <person name="Barry K."/>
            <person name="Blanchette R.A."/>
            <person name="Henrissat B."/>
            <person name="Martinez A.T."/>
            <person name="Otillar R."/>
            <person name="Spatafora J.W."/>
            <person name="Yadav J.S."/>
            <person name="Aerts A."/>
            <person name="Benoit I."/>
            <person name="Boyd A."/>
            <person name="Carlson A."/>
            <person name="Copeland A."/>
            <person name="Coutinho P.M."/>
            <person name="de Vries R.P."/>
            <person name="Ferreira P."/>
            <person name="Findley K."/>
            <person name="Foster B."/>
            <person name="Gaskell J."/>
            <person name="Glotzer D."/>
            <person name="Gorecki P."/>
            <person name="Heitman J."/>
            <person name="Hesse C."/>
            <person name="Hori C."/>
            <person name="Igarashi K."/>
            <person name="Jurgens J.A."/>
            <person name="Kallen N."/>
            <person name="Kersten P."/>
            <person name="Kohler A."/>
            <person name="Kuees U."/>
            <person name="Kumar T.K.A."/>
            <person name="Kuo A."/>
            <person name="LaButti K."/>
            <person name="Larrondo L.F."/>
            <person name="Lindquist E."/>
            <person name="Ling A."/>
            <person name="Lombard V."/>
            <person name="Lucas S."/>
            <person name="Lundell T."/>
            <person name="Martin R."/>
            <person name="McLaughlin D.J."/>
            <person name="Morgenstern I."/>
            <person name="Morin E."/>
            <person name="Murat C."/>
            <person name="Nagy L.G."/>
            <person name="Nolan M."/>
            <person name="Ohm R.A."/>
            <person name="Patyshakuliyeva A."/>
            <person name="Rokas A."/>
            <person name="Ruiz-Duenas F.J."/>
            <person name="Sabat G."/>
            <person name="Salamov A."/>
            <person name="Samejima M."/>
            <person name="Schmutz J."/>
            <person name="Slot J.C."/>
            <person name="St John F."/>
            <person name="Stenlid J."/>
            <person name="Sun H."/>
            <person name="Sun S."/>
            <person name="Syed K."/>
            <person name="Tsang A."/>
            <person name="Wiebenga A."/>
            <person name="Young D."/>
            <person name="Pisabarro A."/>
            <person name="Eastwood D.C."/>
            <person name="Martin F."/>
            <person name="Cullen D."/>
            <person name="Grigoriev I.V."/>
            <person name="Hibbett D.S."/>
        </authorList>
    </citation>
    <scope>NUCLEOTIDE SEQUENCE [LARGE SCALE GENOMIC DNA]</scope>
    <source>
        <strain evidence="1 2">ATCC 11539</strain>
    </source>
</reference>
<dbReference type="GeneID" id="19302660"/>